<evidence type="ECO:0000256" key="4">
    <source>
        <dbReference type="ARBA" id="ARBA00022989"/>
    </source>
</evidence>
<evidence type="ECO:0000256" key="2">
    <source>
        <dbReference type="ARBA" id="ARBA00022475"/>
    </source>
</evidence>
<keyword evidence="3 6" id="KW-0812">Transmembrane</keyword>
<dbReference type="InterPro" id="IPR003838">
    <property type="entry name" value="ABC3_permease_C"/>
</dbReference>
<dbReference type="GO" id="GO:0005886">
    <property type="term" value="C:plasma membrane"/>
    <property type="evidence" value="ECO:0007669"/>
    <property type="project" value="UniProtKB-SubCell"/>
</dbReference>
<evidence type="ECO:0000256" key="1">
    <source>
        <dbReference type="ARBA" id="ARBA00004651"/>
    </source>
</evidence>
<reference evidence="10" key="1">
    <citation type="submission" date="2017-09" db="EMBL/GenBank/DDBJ databases">
        <authorList>
            <person name="Varghese N."/>
            <person name="Submissions S."/>
        </authorList>
    </citation>
    <scope>NUCLEOTIDE SEQUENCE [LARGE SCALE GENOMIC DNA]</scope>
    <source>
        <strain evidence="10">DSM 29961</strain>
    </source>
</reference>
<feature type="transmembrane region" description="Helical" evidence="6">
    <location>
        <begin position="520"/>
        <end position="540"/>
    </location>
</feature>
<keyword evidence="4 6" id="KW-1133">Transmembrane helix</keyword>
<dbReference type="PANTHER" id="PTHR30572">
    <property type="entry name" value="MEMBRANE COMPONENT OF TRANSPORTER-RELATED"/>
    <property type="match status" value="1"/>
</dbReference>
<organism evidence="9 10">
    <name type="scientific">Spirosoma fluviale</name>
    <dbReference type="NCBI Taxonomy" id="1597977"/>
    <lineage>
        <taxon>Bacteria</taxon>
        <taxon>Pseudomonadati</taxon>
        <taxon>Bacteroidota</taxon>
        <taxon>Cytophagia</taxon>
        <taxon>Cytophagales</taxon>
        <taxon>Cytophagaceae</taxon>
        <taxon>Spirosoma</taxon>
    </lineage>
</organism>
<evidence type="ECO:0000313" key="10">
    <source>
        <dbReference type="Proteomes" id="UP000219452"/>
    </source>
</evidence>
<protein>
    <submittedName>
        <fullName evidence="9">Putative ABC transport system permease protein</fullName>
    </submittedName>
</protein>
<dbReference type="EMBL" id="OCNH01000001">
    <property type="protein sequence ID" value="SOD79047.1"/>
    <property type="molecule type" value="Genomic_DNA"/>
</dbReference>
<sequence length="884" mass="99923">MKTPASPKPPRWADQLLTFFCAPHRLEETLGDLHEEFTYQVRRVGERRARWRYWWDVLGFVKPFAIKRRPAAYPVHPAKRNHYSPNHQTISFLNPAMIRNYFRTAWRNLVKNKFYSFINISGLTVGLAVGILILLWVQDELSFDRFHTQSSSIYRLENWAGTGSSRQIWTTTVAPIAGFAKRETPEVKDAVRLTENYAYTLFRYKDKTINEQKTFFTDPSLFSVFDFNLIQGNPAKPFPDNNSVVLTETTAKRYFGNENPIGKVLAATDNTAFTVSGIIRDFPKNSSIKGDMFLPISLFFKNIYEGNKEGKNMDNDFSQFQYNTYLLLQPNTSVASLATKLRTIHLRNKPNDTDLTYLLQPLPSMHLYKADGTEGGIETVRMFSIIALLILAIACINYVNLSTARSLLRSKEVSMRKIVGAARSQLFMQFLVETTLLFSLAAALALGLLFGLLPFYNELSGKELVLNFSDYHIWQIIGLTIAGTLVASSIYPAVLLSSFEPLKALKGKVSARLSEASFRKLLVVIQFSVSVILIAGTFIINNQLQYIRSKELGYDKTHVFAFFMRDMRKHYDAVKADLLNQPGVAAVTRANANIIVLGGQTGDNEWDGKEQGETMMMHPVAIDKDFIPFFNMKLQQGANFTGAVADSLHFILNETAVKAARLKDPIGKRFRLWKHNGTIIGVVKDFHFASMKQTIEPSIFYYEPQDMGAIYIKTTGKDAEHAIASAQQSWKQYNADFPFAYSFLDDVFNNLYKSEQQTGLLFTIFSSIAILISCLGLFGLAAYTAQVRTREIGVRKVLGASVASVIQLLAKDFIQLVIIAIAIAVPIAWWAMNQWLHDFAYRIDIEWWMFALAGFLALAIALLTVIFQSIKAALMNPVKSLRSE</sequence>
<keyword evidence="5 6" id="KW-0472">Membrane</keyword>
<dbReference type="NCBIfam" id="NF038404">
    <property type="entry name" value="perm_prefix_2"/>
    <property type="match status" value="1"/>
</dbReference>
<dbReference type="GO" id="GO:0022857">
    <property type="term" value="F:transmembrane transporter activity"/>
    <property type="evidence" value="ECO:0007669"/>
    <property type="project" value="TreeGrafter"/>
</dbReference>
<dbReference type="PANTHER" id="PTHR30572:SF18">
    <property type="entry name" value="ABC-TYPE MACROLIDE FAMILY EXPORT SYSTEM PERMEASE COMPONENT 2"/>
    <property type="match status" value="1"/>
</dbReference>
<dbReference type="Pfam" id="PF12704">
    <property type="entry name" value="MacB_PCD"/>
    <property type="match status" value="2"/>
</dbReference>
<evidence type="ECO:0000259" key="8">
    <source>
        <dbReference type="Pfam" id="PF12704"/>
    </source>
</evidence>
<feature type="transmembrane region" description="Helical" evidence="6">
    <location>
        <begin position="847"/>
        <end position="867"/>
    </location>
</feature>
<evidence type="ECO:0000256" key="5">
    <source>
        <dbReference type="ARBA" id="ARBA00023136"/>
    </source>
</evidence>
<feature type="domain" description="MacB-like periplasmic core" evidence="8">
    <location>
        <begin position="538"/>
        <end position="690"/>
    </location>
</feature>
<feature type="domain" description="ABC3 transporter permease C-terminal" evidence="7">
    <location>
        <begin position="764"/>
        <end position="877"/>
    </location>
</feature>
<keyword evidence="10" id="KW-1185">Reference proteome</keyword>
<name>A0A286F741_9BACT</name>
<feature type="domain" description="ABC3 transporter permease C-terminal" evidence="7">
    <location>
        <begin position="385"/>
        <end position="499"/>
    </location>
</feature>
<dbReference type="Pfam" id="PF02687">
    <property type="entry name" value="FtsX"/>
    <property type="match status" value="2"/>
</dbReference>
<accession>A0A286F741</accession>
<proteinExistence type="predicted"/>
<comment type="subcellular location">
    <subcellularLocation>
        <location evidence="1">Cell membrane</location>
        <topology evidence="1">Multi-pass membrane protein</topology>
    </subcellularLocation>
</comment>
<gene>
    <name evidence="9" type="ORF">SAMN06269250_0772</name>
</gene>
<evidence type="ECO:0000256" key="3">
    <source>
        <dbReference type="ARBA" id="ARBA00022692"/>
    </source>
</evidence>
<feature type="transmembrane region" description="Helical" evidence="6">
    <location>
        <begin position="426"/>
        <end position="453"/>
    </location>
</feature>
<dbReference type="InterPro" id="IPR050250">
    <property type="entry name" value="Macrolide_Exporter_MacB"/>
</dbReference>
<feature type="transmembrane region" description="Helical" evidence="6">
    <location>
        <begin position="473"/>
        <end position="499"/>
    </location>
</feature>
<feature type="transmembrane region" description="Helical" evidence="6">
    <location>
        <begin position="760"/>
        <end position="785"/>
    </location>
</feature>
<dbReference type="AlphaFoldDB" id="A0A286F741"/>
<feature type="transmembrane region" description="Helical" evidence="6">
    <location>
        <begin position="382"/>
        <end position="401"/>
    </location>
</feature>
<evidence type="ECO:0000256" key="6">
    <source>
        <dbReference type="SAM" id="Phobius"/>
    </source>
</evidence>
<evidence type="ECO:0000313" key="9">
    <source>
        <dbReference type="EMBL" id="SOD79047.1"/>
    </source>
</evidence>
<feature type="transmembrane region" description="Helical" evidence="6">
    <location>
        <begin position="114"/>
        <end position="137"/>
    </location>
</feature>
<dbReference type="InterPro" id="IPR025857">
    <property type="entry name" value="MacB_PCD"/>
</dbReference>
<dbReference type="RefSeq" id="WP_218840196.1">
    <property type="nucleotide sequence ID" value="NZ_OCNH01000001.1"/>
</dbReference>
<feature type="domain" description="MacB-like periplasmic core" evidence="8">
    <location>
        <begin position="116"/>
        <end position="343"/>
    </location>
</feature>
<feature type="transmembrane region" description="Helical" evidence="6">
    <location>
        <begin position="813"/>
        <end position="832"/>
    </location>
</feature>
<dbReference type="InterPro" id="IPR047699">
    <property type="entry name" value="Permease_put_prefix"/>
</dbReference>
<keyword evidence="2" id="KW-1003">Cell membrane</keyword>
<dbReference type="Proteomes" id="UP000219452">
    <property type="component" value="Unassembled WGS sequence"/>
</dbReference>
<evidence type="ECO:0000259" key="7">
    <source>
        <dbReference type="Pfam" id="PF02687"/>
    </source>
</evidence>